<gene>
    <name evidence="6" type="ORF">F4695_003807</name>
</gene>
<dbReference type="RefSeq" id="WP_184655598.1">
    <property type="nucleotide sequence ID" value="NZ_JACHBU010000008.1"/>
</dbReference>
<comment type="cofactor">
    <cofactor evidence="1">
        <name>Ca(2+)</name>
        <dbReference type="ChEBI" id="CHEBI:29108"/>
    </cofactor>
</comment>
<dbReference type="AlphaFoldDB" id="A0A7X0JMQ6"/>
<evidence type="ECO:0000313" key="6">
    <source>
        <dbReference type="EMBL" id="MBB6510418.1"/>
    </source>
</evidence>
<dbReference type="Pfam" id="PF08548">
    <property type="entry name" value="Peptidase_M10_C"/>
    <property type="match status" value="1"/>
</dbReference>
<dbReference type="SMART" id="SM00112">
    <property type="entry name" value="CA"/>
    <property type="match status" value="1"/>
</dbReference>
<evidence type="ECO:0000259" key="5">
    <source>
        <dbReference type="PROSITE" id="PS50268"/>
    </source>
</evidence>
<dbReference type="Gene3D" id="2.150.10.10">
    <property type="entry name" value="Serralysin-like metalloprotease, C-terminal"/>
    <property type="match status" value="3"/>
</dbReference>
<dbReference type="PROSITE" id="PS00330">
    <property type="entry name" value="HEMOLYSIN_CALCIUM"/>
    <property type="match status" value="3"/>
</dbReference>
<dbReference type="PANTHER" id="PTHR38340:SF1">
    <property type="entry name" value="S-LAYER PROTEIN"/>
    <property type="match status" value="1"/>
</dbReference>
<keyword evidence="4" id="KW-0677">Repeat</keyword>
<dbReference type="GO" id="GO:0016020">
    <property type="term" value="C:membrane"/>
    <property type="evidence" value="ECO:0007669"/>
    <property type="project" value="InterPro"/>
</dbReference>
<reference evidence="6 7" key="1">
    <citation type="submission" date="2020-08" db="EMBL/GenBank/DDBJ databases">
        <title>The Agave Microbiome: Exploring the role of microbial communities in plant adaptations to desert environments.</title>
        <authorList>
            <person name="Partida-Martinez L.P."/>
        </authorList>
    </citation>
    <scope>NUCLEOTIDE SEQUENCE [LARGE SCALE GENOMIC DNA]</scope>
    <source>
        <strain evidence="6 7">AS3.12</strain>
    </source>
</reference>
<dbReference type="PRINTS" id="PR00313">
    <property type="entry name" value="CABNDNGRPT"/>
</dbReference>
<dbReference type="InterPro" id="IPR002126">
    <property type="entry name" value="Cadherin-like_dom"/>
</dbReference>
<dbReference type="PANTHER" id="PTHR38340">
    <property type="entry name" value="S-LAYER PROTEIN"/>
    <property type="match status" value="1"/>
</dbReference>
<keyword evidence="3" id="KW-0964">Secreted</keyword>
<feature type="domain" description="Cadherin" evidence="5">
    <location>
        <begin position="299"/>
        <end position="408"/>
    </location>
</feature>
<accession>A0A7X0JMQ6</accession>
<dbReference type="PROSITE" id="PS50268">
    <property type="entry name" value="CADHERIN_2"/>
    <property type="match status" value="1"/>
</dbReference>
<proteinExistence type="predicted"/>
<evidence type="ECO:0000256" key="4">
    <source>
        <dbReference type="ARBA" id="ARBA00022737"/>
    </source>
</evidence>
<dbReference type="SUPFAM" id="SSF51120">
    <property type="entry name" value="beta-Roll"/>
    <property type="match status" value="3"/>
</dbReference>
<organism evidence="6 7">
    <name type="scientific">Rhizobium soli</name>
    <dbReference type="NCBI Taxonomy" id="424798"/>
    <lineage>
        <taxon>Bacteria</taxon>
        <taxon>Pseudomonadati</taxon>
        <taxon>Pseudomonadota</taxon>
        <taxon>Alphaproteobacteria</taxon>
        <taxon>Hyphomicrobiales</taxon>
        <taxon>Rhizobiaceae</taxon>
        <taxon>Rhizobium/Agrobacterium group</taxon>
        <taxon>Rhizobium</taxon>
    </lineage>
</organism>
<dbReference type="InterPro" id="IPR050557">
    <property type="entry name" value="RTX_toxin/Mannuronan_C5-epim"/>
</dbReference>
<dbReference type="InterPro" id="IPR018511">
    <property type="entry name" value="Hemolysin-typ_Ca-bd_CS"/>
</dbReference>
<dbReference type="CDD" id="cd11304">
    <property type="entry name" value="Cadherin_repeat"/>
    <property type="match status" value="1"/>
</dbReference>
<keyword evidence="7" id="KW-1185">Reference proteome</keyword>
<evidence type="ECO:0000313" key="7">
    <source>
        <dbReference type="Proteomes" id="UP000585437"/>
    </source>
</evidence>
<comment type="caution">
    <text evidence="6">The sequence shown here is derived from an EMBL/GenBank/DDBJ whole genome shotgun (WGS) entry which is preliminary data.</text>
</comment>
<dbReference type="GO" id="GO:0005615">
    <property type="term" value="C:extracellular space"/>
    <property type="evidence" value="ECO:0007669"/>
    <property type="project" value="InterPro"/>
</dbReference>
<dbReference type="Proteomes" id="UP000585437">
    <property type="component" value="Unassembled WGS sequence"/>
</dbReference>
<name>A0A7X0JMQ6_9HYPH</name>
<evidence type="ECO:0000256" key="3">
    <source>
        <dbReference type="ARBA" id="ARBA00022525"/>
    </source>
</evidence>
<dbReference type="InterPro" id="IPR001343">
    <property type="entry name" value="Hemolysn_Ca-bd"/>
</dbReference>
<dbReference type="InterPro" id="IPR013858">
    <property type="entry name" value="Peptidase_M10B_C"/>
</dbReference>
<dbReference type="GO" id="GO:0005509">
    <property type="term" value="F:calcium ion binding"/>
    <property type="evidence" value="ECO:0007669"/>
    <property type="project" value="InterPro"/>
</dbReference>
<dbReference type="InterPro" id="IPR011049">
    <property type="entry name" value="Serralysin-like_metalloprot_C"/>
</dbReference>
<dbReference type="EMBL" id="JACHBU010000008">
    <property type="protein sequence ID" value="MBB6510418.1"/>
    <property type="molecule type" value="Genomic_DNA"/>
</dbReference>
<dbReference type="Pfam" id="PF00028">
    <property type="entry name" value="Cadherin"/>
    <property type="match status" value="1"/>
</dbReference>
<dbReference type="Gene3D" id="2.60.40.60">
    <property type="entry name" value="Cadherins"/>
    <property type="match status" value="1"/>
</dbReference>
<dbReference type="SUPFAM" id="SSF49313">
    <property type="entry name" value="Cadherin-like"/>
    <property type="match status" value="1"/>
</dbReference>
<dbReference type="InterPro" id="IPR015919">
    <property type="entry name" value="Cadherin-like_sf"/>
</dbReference>
<evidence type="ECO:0000256" key="2">
    <source>
        <dbReference type="ARBA" id="ARBA00004613"/>
    </source>
</evidence>
<protein>
    <submittedName>
        <fullName evidence="6">Ca2+-binding RTX toxin-like protein</fullName>
    </submittedName>
</protein>
<evidence type="ECO:0000256" key="1">
    <source>
        <dbReference type="ARBA" id="ARBA00001913"/>
    </source>
</evidence>
<dbReference type="GO" id="GO:0007156">
    <property type="term" value="P:homophilic cell adhesion via plasma membrane adhesion molecules"/>
    <property type="evidence" value="ECO:0007669"/>
    <property type="project" value="InterPro"/>
</dbReference>
<comment type="subcellular location">
    <subcellularLocation>
        <location evidence="2">Secreted</location>
    </subcellularLocation>
</comment>
<dbReference type="Pfam" id="PF00353">
    <property type="entry name" value="HemolysinCabind"/>
    <property type="match status" value="5"/>
</dbReference>
<sequence length="624" mass="64878">MPVINGNESDNKLIGDSYVFGAVNYIYGFGGNDTLQGGFFADNYIWGGTGNDQISGGTQINELYGESGNDYIYAFYDSENINLFGGDGDDILVNGSYTGGFRIEGFAGIYMDGGSGADLMIGGEGADTYIVDNAGDRLIETWTPEFDNETNPIDTVLSSVSFALPTEARIEFLTTIDASSSQAINLSGNSLSQTILGNAGDNILAGHGGDDKIISGAGNDTLLGGAGNDVLDGGEGVDIAVFSGFEDDYVVTQNIDGSITVTDLRGPGSDGSDQLIGIERLQFATRPINVAPGIISNGAGTLAHVDINENQVAVTSIRATDPDAGTTLSYAIVGGDDAFQFTIDTASGLLKFNAAPDFEKPTDSDLDNKYEVIVAASDGELQAAQTVLVSVTDVRGKAVNGTSKNDKLVGTAEDDTLNGKAGIDSLTGGSGGDTYVVDNTGDRVVERSGEGIDLVKASVSYTLSSNIENLTLTGSKSINATGNNLANELVGNSAANTLKGGIGNDSIHGSLGADSLYGGTGKDKFIFTALKDSTLKATDTIFDFNGKAGDRIDLAAIDANTRVRGDDSFTFIGKNEFSKKAGELRFDKVSGDTVIYADVNGDGKADFAVDFDQAVTLTKDYFLL</sequence>